<feature type="domain" description="Protein kinase" evidence="16">
    <location>
        <begin position="32"/>
        <end position="317"/>
    </location>
</feature>
<proteinExistence type="predicted"/>
<evidence type="ECO:0000256" key="1">
    <source>
        <dbReference type="ARBA" id="ARBA00003747"/>
    </source>
</evidence>
<keyword evidence="18" id="KW-1185">Reference proteome</keyword>
<dbReference type="InterPro" id="IPR008266">
    <property type="entry name" value="Tyr_kinase_AS"/>
</dbReference>
<dbReference type="FunFam" id="1.10.510.10:FF:000059">
    <property type="entry name" value="Casein kinase II subunit alpha"/>
    <property type="match status" value="1"/>
</dbReference>
<gene>
    <name evidence="17" type="ORF">K444DRAFT_649433</name>
</gene>
<dbReference type="Pfam" id="PF00069">
    <property type="entry name" value="Pkinase"/>
    <property type="match status" value="1"/>
</dbReference>
<dbReference type="OrthoDB" id="10254671at2759"/>
<evidence type="ECO:0000313" key="18">
    <source>
        <dbReference type="Proteomes" id="UP000235371"/>
    </source>
</evidence>
<dbReference type="InParanoid" id="A0A2J6TX08"/>
<dbReference type="FunFam" id="3.30.200.20:FF:000088">
    <property type="entry name" value="Casein kinase II subunit alpha"/>
    <property type="match status" value="1"/>
</dbReference>
<dbReference type="GO" id="GO:0005524">
    <property type="term" value="F:ATP binding"/>
    <property type="evidence" value="ECO:0007669"/>
    <property type="project" value="UniProtKB-UniRule"/>
</dbReference>
<accession>A0A2J6TX08</accession>
<dbReference type="RefSeq" id="XP_024744392.1">
    <property type="nucleotide sequence ID" value="XM_024885567.1"/>
</dbReference>
<evidence type="ECO:0000256" key="9">
    <source>
        <dbReference type="ARBA" id="ARBA00022777"/>
    </source>
</evidence>
<dbReference type="GeneID" id="36593644"/>
<dbReference type="FunCoup" id="A0A2J6TX08">
    <property type="interactions" value="702"/>
</dbReference>
<evidence type="ECO:0000256" key="2">
    <source>
        <dbReference type="ARBA" id="ARBA00011534"/>
    </source>
</evidence>
<dbReference type="GO" id="GO:0005634">
    <property type="term" value="C:nucleus"/>
    <property type="evidence" value="ECO:0007669"/>
    <property type="project" value="TreeGrafter"/>
</dbReference>
<evidence type="ECO:0000256" key="7">
    <source>
        <dbReference type="ARBA" id="ARBA00022679"/>
    </source>
</evidence>
<dbReference type="Proteomes" id="UP000235371">
    <property type="component" value="Unassembled WGS sequence"/>
</dbReference>
<dbReference type="PROSITE" id="PS00107">
    <property type="entry name" value="PROTEIN_KINASE_ATP"/>
    <property type="match status" value="1"/>
</dbReference>
<evidence type="ECO:0000256" key="11">
    <source>
        <dbReference type="ARBA" id="ARBA00030980"/>
    </source>
</evidence>
<dbReference type="EMBL" id="KZ613740">
    <property type="protein sequence ID" value="PMD67488.1"/>
    <property type="molecule type" value="Genomic_DNA"/>
</dbReference>
<dbReference type="GO" id="GO:0004674">
    <property type="term" value="F:protein serine/threonine kinase activity"/>
    <property type="evidence" value="ECO:0007669"/>
    <property type="project" value="UniProtKB-KW"/>
</dbReference>
<reference evidence="17 18" key="1">
    <citation type="submission" date="2016-04" db="EMBL/GenBank/DDBJ databases">
        <title>A degradative enzymes factory behind the ericoid mycorrhizal symbiosis.</title>
        <authorList>
            <consortium name="DOE Joint Genome Institute"/>
            <person name="Martino E."/>
            <person name="Morin E."/>
            <person name="Grelet G."/>
            <person name="Kuo A."/>
            <person name="Kohler A."/>
            <person name="Daghino S."/>
            <person name="Barry K."/>
            <person name="Choi C."/>
            <person name="Cichocki N."/>
            <person name="Clum A."/>
            <person name="Copeland A."/>
            <person name="Hainaut M."/>
            <person name="Haridas S."/>
            <person name="Labutti K."/>
            <person name="Lindquist E."/>
            <person name="Lipzen A."/>
            <person name="Khouja H.-R."/>
            <person name="Murat C."/>
            <person name="Ohm R."/>
            <person name="Olson A."/>
            <person name="Spatafora J."/>
            <person name="Veneault-Fourrey C."/>
            <person name="Henrissat B."/>
            <person name="Grigoriev I."/>
            <person name="Martin F."/>
            <person name="Perotto S."/>
        </authorList>
    </citation>
    <scope>NUCLEOTIDE SEQUENCE [LARGE SCALE GENOMIC DNA]</scope>
    <source>
        <strain evidence="17 18">E</strain>
    </source>
</reference>
<dbReference type="GO" id="GO:0005829">
    <property type="term" value="C:cytosol"/>
    <property type="evidence" value="ECO:0007669"/>
    <property type="project" value="TreeGrafter"/>
</dbReference>
<evidence type="ECO:0000256" key="13">
    <source>
        <dbReference type="ARBA" id="ARBA00047899"/>
    </source>
</evidence>
<dbReference type="PROSITE" id="PS00109">
    <property type="entry name" value="PROTEIN_KINASE_TYR"/>
    <property type="match status" value="1"/>
</dbReference>
<dbReference type="SUPFAM" id="SSF56112">
    <property type="entry name" value="Protein kinase-like (PK-like)"/>
    <property type="match status" value="1"/>
</dbReference>
<dbReference type="InterPro" id="IPR020635">
    <property type="entry name" value="Tyr_kinase_cat_dom"/>
</dbReference>
<organism evidence="17 18">
    <name type="scientific">Hyaloscypha bicolor E</name>
    <dbReference type="NCBI Taxonomy" id="1095630"/>
    <lineage>
        <taxon>Eukaryota</taxon>
        <taxon>Fungi</taxon>
        <taxon>Dikarya</taxon>
        <taxon>Ascomycota</taxon>
        <taxon>Pezizomycotina</taxon>
        <taxon>Leotiomycetes</taxon>
        <taxon>Helotiales</taxon>
        <taxon>Hyaloscyphaceae</taxon>
        <taxon>Hyaloscypha</taxon>
        <taxon>Hyaloscypha bicolor</taxon>
    </lineage>
</organism>
<comment type="subunit">
    <text evidence="2">Component of the EKC/KEOPS complex composed of at least BUD32, CGI121, GON7, KAE1 and PCC1; the whole complex dimerizes.</text>
</comment>
<evidence type="ECO:0000256" key="12">
    <source>
        <dbReference type="ARBA" id="ARBA00033194"/>
    </source>
</evidence>
<dbReference type="InterPro" id="IPR045216">
    <property type="entry name" value="CK2_alpha"/>
</dbReference>
<dbReference type="STRING" id="1095630.A0A2J6TX08"/>
<dbReference type="InterPro" id="IPR000719">
    <property type="entry name" value="Prot_kinase_dom"/>
</dbReference>
<dbReference type="GO" id="GO:0006974">
    <property type="term" value="P:DNA damage response"/>
    <property type="evidence" value="ECO:0007669"/>
    <property type="project" value="TreeGrafter"/>
</dbReference>
<dbReference type="EC" id="2.7.11.1" evidence="3"/>
<evidence type="ECO:0000256" key="8">
    <source>
        <dbReference type="ARBA" id="ARBA00022741"/>
    </source>
</evidence>
<dbReference type="InterPro" id="IPR011009">
    <property type="entry name" value="Kinase-like_dom_sf"/>
</dbReference>
<evidence type="ECO:0000256" key="15">
    <source>
        <dbReference type="PROSITE-ProRule" id="PRU10141"/>
    </source>
</evidence>
<evidence type="ECO:0000313" key="17">
    <source>
        <dbReference type="EMBL" id="PMD67488.1"/>
    </source>
</evidence>
<dbReference type="Gene3D" id="1.10.510.10">
    <property type="entry name" value="Transferase(Phosphotransferase) domain 1"/>
    <property type="match status" value="1"/>
</dbReference>
<dbReference type="GO" id="GO:0004713">
    <property type="term" value="F:protein tyrosine kinase activity"/>
    <property type="evidence" value="ECO:0007669"/>
    <property type="project" value="InterPro"/>
</dbReference>
<comment type="catalytic activity">
    <reaction evidence="13">
        <text>L-threonyl-[protein] + ATP = O-phospho-L-threonyl-[protein] + ADP + H(+)</text>
        <dbReference type="Rhea" id="RHEA:46608"/>
        <dbReference type="Rhea" id="RHEA-COMP:11060"/>
        <dbReference type="Rhea" id="RHEA-COMP:11605"/>
        <dbReference type="ChEBI" id="CHEBI:15378"/>
        <dbReference type="ChEBI" id="CHEBI:30013"/>
        <dbReference type="ChEBI" id="CHEBI:30616"/>
        <dbReference type="ChEBI" id="CHEBI:61977"/>
        <dbReference type="ChEBI" id="CHEBI:456216"/>
        <dbReference type="EC" id="2.7.11.1"/>
    </reaction>
</comment>
<dbReference type="Gene3D" id="3.30.200.20">
    <property type="entry name" value="Phosphorylase Kinase, domain 1"/>
    <property type="match status" value="1"/>
</dbReference>
<dbReference type="GO" id="GO:0005956">
    <property type="term" value="C:protein kinase CK2 complex"/>
    <property type="evidence" value="ECO:0007669"/>
    <property type="project" value="TreeGrafter"/>
</dbReference>
<keyword evidence="7" id="KW-0808">Transferase</keyword>
<comment type="catalytic activity">
    <reaction evidence="14">
        <text>L-seryl-[protein] + ATP = O-phospho-L-seryl-[protein] + ADP + H(+)</text>
        <dbReference type="Rhea" id="RHEA:17989"/>
        <dbReference type="Rhea" id="RHEA-COMP:9863"/>
        <dbReference type="Rhea" id="RHEA-COMP:11604"/>
        <dbReference type="ChEBI" id="CHEBI:15378"/>
        <dbReference type="ChEBI" id="CHEBI:29999"/>
        <dbReference type="ChEBI" id="CHEBI:30616"/>
        <dbReference type="ChEBI" id="CHEBI:83421"/>
        <dbReference type="ChEBI" id="CHEBI:456216"/>
        <dbReference type="EC" id="2.7.11.1"/>
    </reaction>
</comment>
<comment type="function">
    <text evidence="1">Component of the EKC/KEOPS complex that is required for the formation of a threonylcarbamoyl group on adenosine at position 37 (t(6)A37) in tRNAs that read codons beginning with adenine. The complex is probably involved in the transfer of the threonylcarbamoyl moiety of threonylcarbamoyl-AMP (TC-AMP) to the N6 group of A37. BUD32 has ATPase activity in the context of the EKC/KEOPS complex and likely plays a supporting role to the catalytic subunit KAE1. The EKC/KEOPS complex also promotes both telomere uncapping and telomere elongation. The complex is required for efficient recruitment of transcriptional coactivators.</text>
</comment>
<dbReference type="AlphaFoldDB" id="A0A2J6TX08"/>
<keyword evidence="10 15" id="KW-0067">ATP-binding</keyword>
<sequence length="339" mass="39578">MARVYADVNQNVPKSYWDYDNITLSWGSVENYEILRKIGRGRHSDVFEGINIVNNQIYAIKVLKPVKKKILNREVKVLQNLARGPNIISLFDLVIDSQSKTPSLIFEYVDNNDFRSLYPKFSDVDIRFYILELLKALDFCHSNGIIHRDIRPHNVMIDHENKKLRLIDWGLAEFYHPGTKYDVRVASPCWKAPELLVDYQEYDYSLDMWSLGAMFASMIFRKEPFFHGSCNSDLLVRISKILGTDALFEYLDKYKIELHSQVNDILGQFEKKPWINFVNIENKRLVSNEALDFLDKLLRYDHQERLTANEAMCHPYFNVINDKATLQQLLVGPSNNANS</sequence>
<dbReference type="PANTHER" id="PTHR24054:SF0">
    <property type="entry name" value="CASEIN KINASE II SUBUNIT ALPHA"/>
    <property type="match status" value="1"/>
</dbReference>
<evidence type="ECO:0000256" key="3">
    <source>
        <dbReference type="ARBA" id="ARBA00012513"/>
    </source>
</evidence>
<keyword evidence="9 17" id="KW-0418">Kinase</keyword>
<evidence type="ECO:0000256" key="10">
    <source>
        <dbReference type="ARBA" id="ARBA00022840"/>
    </source>
</evidence>
<dbReference type="SMART" id="SM00219">
    <property type="entry name" value="TyrKc"/>
    <property type="match status" value="1"/>
</dbReference>
<dbReference type="CDD" id="cd14132">
    <property type="entry name" value="STKc_CK2_alpha"/>
    <property type="match status" value="1"/>
</dbReference>
<dbReference type="GO" id="GO:0051726">
    <property type="term" value="P:regulation of cell cycle"/>
    <property type="evidence" value="ECO:0007669"/>
    <property type="project" value="TreeGrafter"/>
</dbReference>
<name>A0A2J6TX08_9HELO</name>
<dbReference type="PROSITE" id="PS50011">
    <property type="entry name" value="PROTEIN_KINASE_DOM"/>
    <property type="match status" value="1"/>
</dbReference>
<keyword evidence="8 15" id="KW-0547">Nucleotide-binding</keyword>
<dbReference type="GO" id="GO:0006359">
    <property type="term" value="P:regulation of transcription by RNA polymerase III"/>
    <property type="evidence" value="ECO:0007669"/>
    <property type="project" value="TreeGrafter"/>
</dbReference>
<keyword evidence="6" id="KW-0723">Serine/threonine-protein kinase</keyword>
<dbReference type="GO" id="GO:0006356">
    <property type="term" value="P:regulation of transcription by RNA polymerase I"/>
    <property type="evidence" value="ECO:0007669"/>
    <property type="project" value="TreeGrafter"/>
</dbReference>
<protein>
    <recommendedName>
        <fullName evidence="5">EKC/KEOPS complex subunit BUD32</fullName>
        <ecNumber evidence="3">2.7.11.1</ecNumber>
    </recommendedName>
    <alternativeName>
        <fullName evidence="11 12">Atypical Serine/threonine protein kinase BUD32</fullName>
    </alternativeName>
    <alternativeName>
        <fullName evidence="4">EKC/KEOPS complex subunit bud32</fullName>
    </alternativeName>
</protein>
<evidence type="ECO:0000256" key="4">
    <source>
        <dbReference type="ARBA" id="ARBA00013948"/>
    </source>
</evidence>
<feature type="binding site" evidence="15">
    <location>
        <position position="61"/>
    </location>
    <ligand>
        <name>ATP</name>
        <dbReference type="ChEBI" id="CHEBI:30616"/>
    </ligand>
</feature>
<dbReference type="InterPro" id="IPR017441">
    <property type="entry name" value="Protein_kinase_ATP_BS"/>
</dbReference>
<evidence type="ECO:0000256" key="6">
    <source>
        <dbReference type="ARBA" id="ARBA00022527"/>
    </source>
</evidence>
<dbReference type="PANTHER" id="PTHR24054">
    <property type="entry name" value="CASEIN KINASE II SUBUNIT ALPHA"/>
    <property type="match status" value="1"/>
</dbReference>
<evidence type="ECO:0000256" key="14">
    <source>
        <dbReference type="ARBA" id="ARBA00048679"/>
    </source>
</evidence>
<evidence type="ECO:0000259" key="16">
    <source>
        <dbReference type="PROSITE" id="PS50011"/>
    </source>
</evidence>
<evidence type="ECO:0000256" key="5">
    <source>
        <dbReference type="ARBA" id="ARBA00019973"/>
    </source>
</evidence>